<evidence type="ECO:0000256" key="1">
    <source>
        <dbReference type="SAM" id="MobiDB-lite"/>
    </source>
</evidence>
<protein>
    <submittedName>
        <fullName evidence="2">Uncharacterized protein</fullName>
    </submittedName>
</protein>
<evidence type="ECO:0000313" key="3">
    <source>
        <dbReference type="Proteomes" id="UP000646749"/>
    </source>
</evidence>
<keyword evidence="3" id="KW-1185">Reference proteome</keyword>
<organism evidence="2 3">
    <name type="scientific">Plantactinospora endophytica</name>
    <dbReference type="NCBI Taxonomy" id="673535"/>
    <lineage>
        <taxon>Bacteria</taxon>
        <taxon>Bacillati</taxon>
        <taxon>Actinomycetota</taxon>
        <taxon>Actinomycetes</taxon>
        <taxon>Micromonosporales</taxon>
        <taxon>Micromonosporaceae</taxon>
        <taxon>Plantactinospora</taxon>
    </lineage>
</organism>
<gene>
    <name evidence="2" type="ORF">Pen02_03960</name>
</gene>
<reference evidence="2 3" key="1">
    <citation type="submission" date="2021-01" db="EMBL/GenBank/DDBJ databases">
        <title>Whole genome shotgun sequence of Plantactinospora endophytica NBRC 110450.</title>
        <authorList>
            <person name="Komaki H."/>
            <person name="Tamura T."/>
        </authorList>
    </citation>
    <scope>NUCLEOTIDE SEQUENCE [LARGE SCALE GENOMIC DNA]</scope>
    <source>
        <strain evidence="2 3">NBRC 110450</strain>
    </source>
</reference>
<name>A0ABQ4DSP9_9ACTN</name>
<accession>A0ABQ4DSP9</accession>
<comment type="caution">
    <text evidence="2">The sequence shown here is derived from an EMBL/GenBank/DDBJ whole genome shotgun (WGS) entry which is preliminary data.</text>
</comment>
<sequence length="91" mass="9726">MRGDRAGCVADPEQSHRPGGRVHQDRDVVRVEYDHSDPERVKTFTAESGQPAGLLVSGYRRPPVTTYPAPSGRGTAGREPSGDPVAERTGG</sequence>
<proteinExistence type="predicted"/>
<feature type="region of interest" description="Disordered" evidence="1">
    <location>
        <begin position="1"/>
        <end position="26"/>
    </location>
</feature>
<dbReference type="EMBL" id="BONW01000001">
    <property type="protein sequence ID" value="GIG85460.1"/>
    <property type="molecule type" value="Genomic_DNA"/>
</dbReference>
<evidence type="ECO:0000313" key="2">
    <source>
        <dbReference type="EMBL" id="GIG85460.1"/>
    </source>
</evidence>
<feature type="region of interest" description="Disordered" evidence="1">
    <location>
        <begin position="53"/>
        <end position="91"/>
    </location>
</feature>
<dbReference type="Proteomes" id="UP000646749">
    <property type="component" value="Unassembled WGS sequence"/>
</dbReference>